<organism evidence="8">
    <name type="scientific">Melanaphis sacchari</name>
    <dbReference type="NCBI Taxonomy" id="742174"/>
    <lineage>
        <taxon>Eukaryota</taxon>
        <taxon>Metazoa</taxon>
        <taxon>Ecdysozoa</taxon>
        <taxon>Arthropoda</taxon>
        <taxon>Hexapoda</taxon>
        <taxon>Insecta</taxon>
        <taxon>Pterygota</taxon>
        <taxon>Neoptera</taxon>
        <taxon>Paraneoptera</taxon>
        <taxon>Hemiptera</taxon>
        <taxon>Sternorrhyncha</taxon>
        <taxon>Aphidomorpha</taxon>
        <taxon>Aphidoidea</taxon>
        <taxon>Aphididae</taxon>
        <taxon>Aphidini</taxon>
        <taxon>Melanaphis</taxon>
    </lineage>
</organism>
<sequence>MNIIPRFGKNVKFGLFNLTKKYTTPSSTPSNPPPTNPNVTPSFNSNIKYPLTNTRKILCVWAKRYPSLKDVPDHVTPEVWNKVRSIIRIKVANYTMFFIILGCIVMIVTGKRARDRGETIMQRNLDWHQKYSEGKEDEIKNIGVFGK</sequence>
<evidence type="ECO:0000256" key="7">
    <source>
        <dbReference type="SAM" id="Phobius"/>
    </source>
</evidence>
<dbReference type="PANTHER" id="PTHR13674:SF5">
    <property type="entry name" value="UPF0389 PROTEIN CG9231"/>
    <property type="match status" value="1"/>
</dbReference>
<dbReference type="OrthoDB" id="8193498at2759"/>
<feature type="region of interest" description="Disordered" evidence="6">
    <location>
        <begin position="23"/>
        <end position="43"/>
    </location>
</feature>
<protein>
    <submittedName>
        <fullName evidence="8">UPF0389 protein CG9231</fullName>
    </submittedName>
</protein>
<dbReference type="Pfam" id="PF06388">
    <property type="entry name" value="DUF1075"/>
    <property type="match status" value="1"/>
</dbReference>
<dbReference type="GO" id="GO:0016020">
    <property type="term" value="C:membrane"/>
    <property type="evidence" value="ECO:0007669"/>
    <property type="project" value="UniProtKB-SubCell"/>
</dbReference>
<evidence type="ECO:0000256" key="4">
    <source>
        <dbReference type="ARBA" id="ARBA00022989"/>
    </source>
</evidence>
<name>A0A2H8TQ19_9HEMI</name>
<evidence type="ECO:0000256" key="6">
    <source>
        <dbReference type="SAM" id="MobiDB-lite"/>
    </source>
</evidence>
<dbReference type="EMBL" id="GFXV01003927">
    <property type="protein sequence ID" value="MBW15732.1"/>
    <property type="molecule type" value="Transcribed_RNA"/>
</dbReference>
<evidence type="ECO:0000256" key="1">
    <source>
        <dbReference type="ARBA" id="ARBA00004167"/>
    </source>
</evidence>
<dbReference type="GeneID" id="112601827"/>
<dbReference type="InterPro" id="IPR009432">
    <property type="entry name" value="DUF1075"/>
</dbReference>
<evidence type="ECO:0000256" key="3">
    <source>
        <dbReference type="ARBA" id="ARBA00022692"/>
    </source>
</evidence>
<accession>A0A2H8TQ19</accession>
<dbReference type="RefSeq" id="XP_025205409.1">
    <property type="nucleotide sequence ID" value="XM_025349624.1"/>
</dbReference>
<evidence type="ECO:0000313" key="8">
    <source>
        <dbReference type="EMBL" id="MBW15732.1"/>
    </source>
</evidence>
<comment type="subcellular location">
    <subcellularLocation>
        <location evidence="1">Membrane</location>
        <topology evidence="1">Single-pass membrane protein</topology>
    </subcellularLocation>
</comment>
<dbReference type="AlphaFoldDB" id="A0A2H8TQ19"/>
<keyword evidence="3 7" id="KW-0812">Transmembrane</keyword>
<reference evidence="8" key="1">
    <citation type="submission" date="2017-10" db="EMBL/GenBank/DDBJ databases">
        <title>Transcriptome Assembly of Sugarcane Aphid Adults.</title>
        <authorList>
            <person name="Scully E.D."/>
            <person name="Palmer N.A."/>
            <person name="Geib S.M."/>
            <person name="Sarath G."/>
            <person name="Sattler S.E."/>
        </authorList>
    </citation>
    <scope>NUCLEOTIDE SEQUENCE</scope>
    <source>
        <tissue evidence="8">Whole body</tissue>
    </source>
</reference>
<comment type="similarity">
    <text evidence="2">Belongs to the UPF0389 family.</text>
</comment>
<keyword evidence="5 7" id="KW-0472">Membrane</keyword>
<dbReference type="PANTHER" id="PTHR13674">
    <property type="entry name" value="GROWTH AND TRANSFORMATION-DEPENDENT PROTEIN"/>
    <property type="match status" value="1"/>
</dbReference>
<evidence type="ECO:0000256" key="2">
    <source>
        <dbReference type="ARBA" id="ARBA00007363"/>
    </source>
</evidence>
<feature type="transmembrane region" description="Helical" evidence="7">
    <location>
        <begin position="91"/>
        <end position="110"/>
    </location>
</feature>
<proteinExistence type="inferred from homology"/>
<keyword evidence="4 7" id="KW-1133">Transmembrane helix</keyword>
<evidence type="ECO:0000256" key="5">
    <source>
        <dbReference type="ARBA" id="ARBA00023136"/>
    </source>
</evidence>